<name>A0A9Q3UNS3_9GAMM</name>
<organism evidence="3 4">
    <name type="scientific">Alloalcanivorax marinus</name>
    <dbReference type="NCBI Taxonomy" id="1177169"/>
    <lineage>
        <taxon>Bacteria</taxon>
        <taxon>Pseudomonadati</taxon>
        <taxon>Pseudomonadota</taxon>
        <taxon>Gammaproteobacteria</taxon>
        <taxon>Oceanospirillales</taxon>
        <taxon>Alcanivoracaceae</taxon>
        <taxon>Alloalcanivorax</taxon>
    </lineage>
</organism>
<gene>
    <name evidence="3" type="ORF">LL252_17560</name>
</gene>
<sequence>MSDRHTSPDDARDQNPHHDDPPPARQDERPRFLQVVHSVLAALLGVQSGANRERDFQKGKAGDYIGVFVVMVIALVIGMFIVVSIVINAATGG</sequence>
<dbReference type="RefSeq" id="WP_204431480.1">
    <property type="nucleotide sequence ID" value="NZ_ARXL01000009.1"/>
</dbReference>
<evidence type="ECO:0000313" key="4">
    <source>
        <dbReference type="Proteomes" id="UP001108027"/>
    </source>
</evidence>
<dbReference type="InterPro" id="IPR021344">
    <property type="entry name" value="DUF2970"/>
</dbReference>
<reference evidence="3" key="1">
    <citation type="submission" date="2021-10" db="EMBL/GenBank/DDBJ databases">
        <title>The diversity and Nitrogen Metabolism of Culturable Nitrate-Utilizing Bacteria Within the Oxygen Minimum Zone of the Changjiang (Yangtze River)Estuary.</title>
        <authorList>
            <person name="Zhang D."/>
            <person name="Zheng J."/>
            <person name="Liu S."/>
            <person name="He W."/>
        </authorList>
    </citation>
    <scope>NUCLEOTIDE SEQUENCE</scope>
    <source>
        <strain evidence="3">FXH-223</strain>
    </source>
</reference>
<keyword evidence="4" id="KW-1185">Reference proteome</keyword>
<evidence type="ECO:0000313" key="3">
    <source>
        <dbReference type="EMBL" id="MCC4310377.1"/>
    </source>
</evidence>
<proteinExistence type="predicted"/>
<evidence type="ECO:0000256" key="1">
    <source>
        <dbReference type="SAM" id="MobiDB-lite"/>
    </source>
</evidence>
<feature type="transmembrane region" description="Helical" evidence="2">
    <location>
        <begin position="62"/>
        <end position="87"/>
    </location>
</feature>
<comment type="caution">
    <text evidence="3">The sequence shown here is derived from an EMBL/GenBank/DDBJ whole genome shotgun (WGS) entry which is preliminary data.</text>
</comment>
<evidence type="ECO:0000256" key="2">
    <source>
        <dbReference type="SAM" id="Phobius"/>
    </source>
</evidence>
<feature type="region of interest" description="Disordered" evidence="1">
    <location>
        <begin position="1"/>
        <end position="30"/>
    </location>
</feature>
<dbReference type="AlphaFoldDB" id="A0A9Q3UNS3"/>
<protein>
    <submittedName>
        <fullName evidence="3">DUF2970 domain-containing protein</fullName>
    </submittedName>
</protein>
<accession>A0A9Q3UNS3</accession>
<keyword evidence="2" id="KW-1133">Transmembrane helix</keyword>
<dbReference type="EMBL" id="JAJGNA010000036">
    <property type="protein sequence ID" value="MCC4310377.1"/>
    <property type="molecule type" value="Genomic_DNA"/>
</dbReference>
<dbReference type="Proteomes" id="UP001108027">
    <property type="component" value="Unassembled WGS sequence"/>
</dbReference>
<keyword evidence="2" id="KW-0472">Membrane</keyword>
<dbReference type="Pfam" id="PF11174">
    <property type="entry name" value="DUF2970"/>
    <property type="match status" value="1"/>
</dbReference>
<keyword evidence="2" id="KW-0812">Transmembrane</keyword>